<dbReference type="RefSeq" id="YP_009186841.1">
    <property type="nucleotide sequence ID" value="NC_028650.1"/>
</dbReference>
<evidence type="ECO:0000256" key="2">
    <source>
        <dbReference type="ARBA" id="ARBA00005398"/>
    </source>
</evidence>
<dbReference type="EMBL" id="KT716186">
    <property type="protein sequence ID" value="ALQ10608.1"/>
    <property type="molecule type" value="Genomic_DNA"/>
</dbReference>
<keyword evidence="6" id="KW-1165">Clathrin-mediated endocytosis of virus by host</keyword>
<dbReference type="InterPro" id="IPR016184">
    <property type="entry name" value="Capsid/spike_ssDNA_virus"/>
</dbReference>
<reference evidence="18 19" key="1">
    <citation type="journal article" date="2016" name="Virus Genes">
        <title>Bufavirus Protoparvovirus in feces of wild rats in China.</title>
        <authorList>
            <person name="Yang S."/>
            <person name="Liu D."/>
            <person name="Wang Y."/>
            <person name="Qu F."/>
            <person name="He Y."/>
            <person name="Sun Z."/>
            <person name="Shen Q."/>
            <person name="Li W."/>
            <person name="Fu X."/>
            <person name="Deng X."/>
            <person name="Zhang W."/>
            <person name="Delwart E."/>
        </authorList>
    </citation>
    <scope>NUCLEOTIDE SEQUENCE [LARGE SCALE GENOMIC DNA]</scope>
    <source>
        <strain evidence="18">791102</strain>
    </source>
</reference>
<feature type="region of interest" description="Disordered" evidence="15">
    <location>
        <begin position="94"/>
        <end position="113"/>
    </location>
</feature>
<keyword evidence="10" id="KW-1161">Viral attachment to host cell</keyword>
<keyword evidence="19" id="KW-1185">Reference proteome</keyword>
<comment type="subcellular location">
    <subcellularLocation>
        <location evidence="1">Virion</location>
    </subcellularLocation>
</comment>
<dbReference type="GO" id="GO:0140267">
    <property type="term" value="P:symbiont entry into host cell via permeabilization of host membrane"/>
    <property type="evidence" value="ECO:0007669"/>
    <property type="project" value="UniProtKB-KW"/>
</dbReference>
<dbReference type="OrthoDB" id="1726at10239"/>
<dbReference type="GeneID" id="26426298"/>
<evidence type="ECO:0000256" key="4">
    <source>
        <dbReference type="ARBA" id="ARBA00022431"/>
    </source>
</evidence>
<accession>A0A0S2XGD8</accession>
<dbReference type="GO" id="GO:0039615">
    <property type="term" value="C:T=1 icosahedral viral capsid"/>
    <property type="evidence" value="ECO:0007669"/>
    <property type="project" value="UniProtKB-KW"/>
</dbReference>
<dbReference type="Proteomes" id="UP000202073">
    <property type="component" value="Segment"/>
</dbReference>
<keyword evidence="5" id="KW-0167">Capsid protein</keyword>
<evidence type="ECO:0000259" key="16">
    <source>
        <dbReference type="Pfam" id="PF00740"/>
    </source>
</evidence>
<evidence type="ECO:0000256" key="14">
    <source>
        <dbReference type="ARBA" id="ARBA00030227"/>
    </source>
</evidence>
<dbReference type="InterPro" id="IPR001403">
    <property type="entry name" value="Parvovirus_coat"/>
</dbReference>
<protein>
    <recommendedName>
        <fullName evidence="3">Capsid protein VP1</fullName>
    </recommendedName>
    <alternativeName>
        <fullName evidence="14">Coat protein VP1</fullName>
    </alternativeName>
</protein>
<feature type="domain" description="Coat protein VP1/VP2 Parvovirus" evidence="16">
    <location>
        <begin position="467"/>
        <end position="682"/>
    </location>
</feature>
<evidence type="ECO:0000256" key="6">
    <source>
        <dbReference type="ARBA" id="ARBA00022570"/>
    </source>
</evidence>
<feature type="region of interest" description="Disordered" evidence="15">
    <location>
        <begin position="143"/>
        <end position="180"/>
    </location>
</feature>
<feature type="domain" description="Coat protein VP1/VP2 Parvovirus" evidence="16">
    <location>
        <begin position="169"/>
        <end position="435"/>
    </location>
</feature>
<dbReference type="GO" id="GO:0019062">
    <property type="term" value="P:virion attachment to host cell"/>
    <property type="evidence" value="ECO:0007669"/>
    <property type="project" value="UniProtKB-KW"/>
</dbReference>
<dbReference type="Gene3D" id="2.170.30.10">
    <property type="entry name" value="Parvovirus coat protein VP1/VP2"/>
    <property type="match status" value="1"/>
</dbReference>
<organism evidence="18 19">
    <name type="scientific">Rat bufavirus SY-2015</name>
    <dbReference type="NCBI Taxonomy" id="1763507"/>
    <lineage>
        <taxon>Viruses</taxon>
        <taxon>Monodnaviria</taxon>
        <taxon>Shotokuvirae</taxon>
        <taxon>Cossaviricota</taxon>
        <taxon>Quintoviricetes</taxon>
        <taxon>Piccovirales</taxon>
        <taxon>Parvoviridae</taxon>
        <taxon>Parvovirinae</taxon>
        <taxon>Protoparvovirus</taxon>
        <taxon>Protoparvovirus rodent3</taxon>
    </lineage>
</organism>
<dbReference type="InterPro" id="IPR036952">
    <property type="entry name" value="VP1/VP2"/>
</dbReference>
<feature type="compositionally biased region" description="Polar residues" evidence="15">
    <location>
        <begin position="145"/>
        <end position="158"/>
    </location>
</feature>
<evidence type="ECO:0000256" key="12">
    <source>
        <dbReference type="ARBA" id="ARBA00022890"/>
    </source>
</evidence>
<feature type="domain" description="Phospholipase A2-like" evidence="17">
    <location>
        <begin position="10"/>
        <end position="88"/>
    </location>
</feature>
<evidence type="ECO:0000256" key="3">
    <source>
        <dbReference type="ARBA" id="ARBA00018984"/>
    </source>
</evidence>
<keyword evidence="13" id="KW-1160">Virus entry into host cell</keyword>
<sequence>MPTLKDFKNGLTLPGYNYLGPGNTDFTKKPTNPSDEAARRHDLAYGSYIKKGHNPYFNFNKADKSFIKETDQAKDYGGKLGNLFFRFKEKIAPTLPEEPPAKKPKPSTSKPISYSWKNLKQGVTKGKPFYIFVNRARKQRLMDGGTSNDIQDESNQPNADAANAGPSGGGGGGGAGVGHSTGNFDNRTEFVYENGEVTIICRATRLVHLKMSDSEEYRIYQTTNGDQFPVDYEDAGKTTYDSFHAECMTPWFLVNANAWGCWMSPADFQHMSTICTELSIETLEQQIDNIVVKTVTTQGTGQEQIQLYNNDLTALVQLALDKSNMLPWTSDNGYCESLGFFPWRPSVPKPFRYYVNYYNTMVISPPRGPQTSGGWVRTRQGVDYDNVQFITVENHVPIDLLRTGDSWYSGKYKFNCRPTKLCYHWQSSRHIGNPHPTEPPNTVGGLGTILSQGVTGWQWGNRNSPIADATKVRDFHIGMSFPEWYVHYSSGGPVINPGTSFSMLPYVRPDAPYDGNYNEGASRKIVFDYGHGNSDPGQTQSVWMPDVRETGQTDWGPRAMITASIENRPPNGQLDPGHDNRGYITQQFTTNTYSPFTAVDSVGPIYPWGEIWTKVPDTEHKPNLSAQSTFMCEGNAPGQLLIKLAPNYTDEVTMTGAQTKRIVTYATMWWSGVLIFKGKLRTPRQFNTYNMKIEKGYIERSEMIPNSVGSIELPGMHARYLPNFTC</sequence>
<evidence type="ECO:0000313" key="18">
    <source>
        <dbReference type="EMBL" id="ALQ10608.1"/>
    </source>
</evidence>
<evidence type="ECO:0000256" key="10">
    <source>
        <dbReference type="ARBA" id="ARBA00022804"/>
    </source>
</evidence>
<dbReference type="SUPFAM" id="SSF88645">
    <property type="entry name" value="ssDNA viruses"/>
    <property type="match status" value="1"/>
</dbReference>
<keyword evidence="11" id="KW-0946">Virion</keyword>
<keyword evidence="4" id="KW-1140">T=1 icosahedral capsid protein</keyword>
<evidence type="ECO:0000256" key="8">
    <source>
        <dbReference type="ARBA" id="ARBA00022595"/>
    </source>
</evidence>
<evidence type="ECO:0000256" key="1">
    <source>
        <dbReference type="ARBA" id="ARBA00004328"/>
    </source>
</evidence>
<evidence type="ECO:0000256" key="5">
    <source>
        <dbReference type="ARBA" id="ARBA00022561"/>
    </source>
</evidence>
<evidence type="ECO:0000313" key="19">
    <source>
        <dbReference type="Proteomes" id="UP000202073"/>
    </source>
</evidence>
<name>A0A0S2XGD8_9VIRU</name>
<dbReference type="GO" id="GO:0075512">
    <property type="term" value="P:clathrin-dependent endocytosis of virus by host cell"/>
    <property type="evidence" value="ECO:0007669"/>
    <property type="project" value="UniProtKB-KW"/>
</dbReference>
<evidence type="ECO:0000256" key="11">
    <source>
        <dbReference type="ARBA" id="ARBA00022844"/>
    </source>
</evidence>
<keyword evidence="12" id="KW-1164">Virus endocytosis by host</keyword>
<keyword evidence="8" id="KW-1162">Viral penetration into host cytoplasm</keyword>
<dbReference type="InterPro" id="IPR013607">
    <property type="entry name" value="Phospholipase_A2-like"/>
</dbReference>
<evidence type="ECO:0000256" key="7">
    <source>
        <dbReference type="ARBA" id="ARBA00022581"/>
    </source>
</evidence>
<keyword evidence="7" id="KW-0945">Host-virus interaction</keyword>
<evidence type="ECO:0000259" key="17">
    <source>
        <dbReference type="Pfam" id="PF08398"/>
    </source>
</evidence>
<keyword evidence="9" id="KW-1173">Viral penetration via permeabilization of host membrane</keyword>
<dbReference type="GO" id="GO:0005198">
    <property type="term" value="F:structural molecule activity"/>
    <property type="evidence" value="ECO:0007669"/>
    <property type="project" value="InterPro"/>
</dbReference>
<dbReference type="Pfam" id="PF08398">
    <property type="entry name" value="Phospholip_A2_4"/>
    <property type="match status" value="1"/>
</dbReference>
<feature type="compositionally biased region" description="Gly residues" evidence="15">
    <location>
        <begin position="166"/>
        <end position="179"/>
    </location>
</feature>
<dbReference type="KEGG" id="vg:26426298"/>
<comment type="similarity">
    <text evidence="2">Belongs to the parvoviridae capsid protein family.</text>
</comment>
<evidence type="ECO:0000256" key="15">
    <source>
        <dbReference type="SAM" id="MobiDB-lite"/>
    </source>
</evidence>
<dbReference type="Pfam" id="PF00740">
    <property type="entry name" value="VP1_2"/>
    <property type="match status" value="2"/>
</dbReference>
<evidence type="ECO:0000256" key="9">
    <source>
        <dbReference type="ARBA" id="ARBA00022648"/>
    </source>
</evidence>
<evidence type="ECO:0000256" key="13">
    <source>
        <dbReference type="ARBA" id="ARBA00023296"/>
    </source>
</evidence>
<proteinExistence type="inferred from homology"/>